<name>A0AAN8V4Q9_9MAGN</name>
<proteinExistence type="predicted"/>
<dbReference type="Pfam" id="PF14159">
    <property type="entry name" value="CAAD"/>
    <property type="match status" value="1"/>
</dbReference>
<organism evidence="5 6">
    <name type="scientific">Dillenia turbinata</name>
    <dbReference type="NCBI Taxonomy" id="194707"/>
    <lineage>
        <taxon>Eukaryota</taxon>
        <taxon>Viridiplantae</taxon>
        <taxon>Streptophyta</taxon>
        <taxon>Embryophyta</taxon>
        <taxon>Tracheophyta</taxon>
        <taxon>Spermatophyta</taxon>
        <taxon>Magnoliopsida</taxon>
        <taxon>eudicotyledons</taxon>
        <taxon>Gunneridae</taxon>
        <taxon>Pentapetalae</taxon>
        <taxon>Dilleniales</taxon>
        <taxon>Dilleniaceae</taxon>
        <taxon>Dillenia</taxon>
    </lineage>
</organism>
<dbReference type="EMBL" id="JBAMMX010000018">
    <property type="protein sequence ID" value="KAK6923336.1"/>
    <property type="molecule type" value="Genomic_DNA"/>
</dbReference>
<evidence type="ECO:0000256" key="3">
    <source>
        <dbReference type="SAM" id="Phobius"/>
    </source>
</evidence>
<comment type="subcellular location">
    <subcellularLocation>
        <location evidence="1">Membrane</location>
        <topology evidence="1">Multi-pass membrane protein</topology>
    </subcellularLocation>
</comment>
<dbReference type="InterPro" id="IPR025564">
    <property type="entry name" value="CAAD_dom"/>
</dbReference>
<dbReference type="PANTHER" id="PTHR33222">
    <property type="match status" value="1"/>
</dbReference>
<accession>A0AAN8V4Q9</accession>
<feature type="coiled-coil region" evidence="2">
    <location>
        <begin position="149"/>
        <end position="176"/>
    </location>
</feature>
<keyword evidence="6" id="KW-1185">Reference proteome</keyword>
<evidence type="ECO:0000256" key="2">
    <source>
        <dbReference type="SAM" id="Coils"/>
    </source>
</evidence>
<keyword evidence="3" id="KW-0472">Membrane</keyword>
<evidence type="ECO:0000256" key="1">
    <source>
        <dbReference type="ARBA" id="ARBA00004141"/>
    </source>
</evidence>
<dbReference type="PANTHER" id="PTHR33222:SF2">
    <property type="entry name" value="PROTEIN CURVATURE THYLAKOID 1D, CHLOROPLASTIC"/>
    <property type="match status" value="1"/>
</dbReference>
<reference evidence="5 6" key="1">
    <citation type="submission" date="2023-12" db="EMBL/GenBank/DDBJ databases">
        <title>A high-quality genome assembly for Dillenia turbinata (Dilleniales).</title>
        <authorList>
            <person name="Chanderbali A."/>
        </authorList>
    </citation>
    <scope>NUCLEOTIDE SEQUENCE [LARGE SCALE GENOMIC DNA]</scope>
    <source>
        <strain evidence="5">LSX21</strain>
        <tissue evidence="5">Leaf</tissue>
    </source>
</reference>
<keyword evidence="3" id="KW-0812">Transmembrane</keyword>
<keyword evidence="3" id="KW-1133">Transmembrane helix</keyword>
<keyword evidence="2" id="KW-0175">Coiled coil</keyword>
<dbReference type="Proteomes" id="UP001370490">
    <property type="component" value="Unassembled WGS sequence"/>
</dbReference>
<feature type="transmembrane region" description="Helical" evidence="3">
    <location>
        <begin position="103"/>
        <end position="124"/>
    </location>
</feature>
<dbReference type="InterPro" id="IPR033344">
    <property type="entry name" value="CURT1"/>
</dbReference>
<comment type="caution">
    <text evidence="5">The sequence shown here is derived from an EMBL/GenBank/DDBJ whole genome shotgun (WGS) entry which is preliminary data.</text>
</comment>
<dbReference type="AlphaFoldDB" id="A0AAN8V4Q9"/>
<evidence type="ECO:0000259" key="4">
    <source>
        <dbReference type="Pfam" id="PF14159"/>
    </source>
</evidence>
<feature type="transmembrane region" description="Helical" evidence="3">
    <location>
        <begin position="136"/>
        <end position="152"/>
    </location>
</feature>
<feature type="domain" description="Cyanobacterial aminoacyl-tRNA synthetase CAAD" evidence="4">
    <location>
        <begin position="97"/>
        <end position="172"/>
    </location>
</feature>
<dbReference type="GO" id="GO:0009535">
    <property type="term" value="C:chloroplast thylakoid membrane"/>
    <property type="evidence" value="ECO:0007669"/>
    <property type="project" value="TreeGrafter"/>
</dbReference>
<evidence type="ECO:0000313" key="6">
    <source>
        <dbReference type="Proteomes" id="UP001370490"/>
    </source>
</evidence>
<sequence length="176" mass="19566">MELCTMRVFSNPPHIRGSSPNPVTSRRPLSLTLRRTTSISLSHRLSLRIVNSSEVSPVENKAYNDVGLAELPNDEASEGESTPLSEFLEKLNLKFESDDRTSIVLYSGGALAAIWLSSVLVGAIESIPLFPKLMELVGLGYTIWFSTRYLIFKKNRDELGAKIEELKQQVLGLDDN</sequence>
<gene>
    <name evidence="5" type="ORF">RJ641_011640</name>
</gene>
<protein>
    <submittedName>
        <fullName evidence="5">Cyanobacterial aminoacyl-tRNA synthetase, CAAD domain</fullName>
    </submittedName>
</protein>
<evidence type="ECO:0000313" key="5">
    <source>
        <dbReference type="EMBL" id="KAK6923336.1"/>
    </source>
</evidence>